<organism evidence="1 2">
    <name type="scientific">Streptomyces lusitanus</name>
    <dbReference type="NCBI Taxonomy" id="68232"/>
    <lineage>
        <taxon>Bacteria</taxon>
        <taxon>Bacillati</taxon>
        <taxon>Actinomycetota</taxon>
        <taxon>Actinomycetes</taxon>
        <taxon>Kitasatosporales</taxon>
        <taxon>Streptomycetaceae</taxon>
        <taxon>Streptomyces</taxon>
    </lineage>
</organism>
<keyword evidence="2" id="KW-1185">Reference proteome</keyword>
<accession>A0ABU3JYU2</accession>
<dbReference type="EMBL" id="JASKMA010000025">
    <property type="protein sequence ID" value="MDT6987126.1"/>
    <property type="molecule type" value="Genomic_DNA"/>
</dbReference>
<evidence type="ECO:0000313" key="1">
    <source>
        <dbReference type="EMBL" id="MDT6987126.1"/>
    </source>
</evidence>
<sequence length="432" mass="45323">MRAAGTQIVCASGLAEVLVAAAAAEAGLLPEAGRRVLLVCDDAPVPETAPPWDEVPGFARLLRARFDAVLSWNEAIRPFHPAAWTPRTEDLPLLERHFRRAWGLGDGRVELVLGAPDTAPAQSVARVFTGAPLHVFAAGPAGFGPTRGKLDPLIGTRVRQVLHLDLVPGLTPLLLGEFGAPARAIPADAFRAVTKEVASAVTGVPEGAALVVGERPSDRAGAEDAPHAEMVRAAAGRGHDRVVFAPHPASPSRHAAGLRAEAGRLGVDLTVLDPPVPVEALYEASRPALVVGCASAALFTASALYGLPVARVGTGRPLERLTPYHHPRRAALVLAEAVLPGAAGGAPAAGDLDGLLSALAFTMRPQVRPALRAEAERYLAAGAWDGRWFPRRRLTALGLPGGVPRQLAFLPRSRAARRVVRRVRALRKAVGR</sequence>
<dbReference type="RefSeq" id="WP_394305027.1">
    <property type="nucleotide sequence ID" value="NZ_JASKMA010000025.1"/>
</dbReference>
<dbReference type="Pfam" id="PF07388">
    <property type="entry name" value="A-2_8-polyST"/>
    <property type="match status" value="1"/>
</dbReference>
<dbReference type="InterPro" id="IPR010866">
    <property type="entry name" value="A-2_8-polyST"/>
</dbReference>
<dbReference type="Proteomes" id="UP001249760">
    <property type="component" value="Unassembled WGS sequence"/>
</dbReference>
<name>A0ABU3JYU2_9ACTN</name>
<protein>
    <submittedName>
        <fullName evidence="1">Polysialyltransferase family glycosyltransferase</fullName>
    </submittedName>
</protein>
<reference evidence="1 2" key="1">
    <citation type="submission" date="2023-05" db="EMBL/GenBank/DDBJ databases">
        <title>Streptomyces fuscus sp. nov., a brown-black pigment producing actinomyces isolated from dry sand of Sea duck farm.</title>
        <authorList>
            <person name="Xie J."/>
            <person name="Shen N."/>
        </authorList>
    </citation>
    <scope>NUCLEOTIDE SEQUENCE [LARGE SCALE GENOMIC DNA]</scope>
    <source>
        <strain evidence="1 2">CGMCC 4.1745</strain>
    </source>
</reference>
<comment type="caution">
    <text evidence="1">The sequence shown here is derived from an EMBL/GenBank/DDBJ whole genome shotgun (WGS) entry which is preliminary data.</text>
</comment>
<proteinExistence type="predicted"/>
<evidence type="ECO:0000313" key="2">
    <source>
        <dbReference type="Proteomes" id="UP001249760"/>
    </source>
</evidence>
<gene>
    <name evidence="1" type="ORF">QNO04_27085</name>
</gene>